<evidence type="ECO:0000313" key="13">
    <source>
        <dbReference type="EMBL" id="KAL1509381.1"/>
    </source>
</evidence>
<dbReference type="NCBIfam" id="TIGR00562">
    <property type="entry name" value="proto_IX_ox"/>
    <property type="match status" value="1"/>
</dbReference>
<evidence type="ECO:0000256" key="9">
    <source>
        <dbReference type="ARBA" id="ARBA00023244"/>
    </source>
</evidence>
<accession>A0ABD1F4Z0</accession>
<dbReference type="InterPro" id="IPR050464">
    <property type="entry name" value="Zeta_carotene_desat/Oxidored"/>
</dbReference>
<gene>
    <name evidence="13" type="ORF">ABEB36_004134</name>
</gene>
<evidence type="ECO:0000256" key="1">
    <source>
        <dbReference type="ARBA" id="ARBA00002600"/>
    </source>
</evidence>
<dbReference type="InterPro" id="IPR002937">
    <property type="entry name" value="Amino_oxidase"/>
</dbReference>
<dbReference type="GO" id="GO:0005743">
    <property type="term" value="C:mitochondrial inner membrane"/>
    <property type="evidence" value="ECO:0007669"/>
    <property type="project" value="UniProtKB-SubCell"/>
</dbReference>
<evidence type="ECO:0000256" key="7">
    <source>
        <dbReference type="ARBA" id="ARBA00023002"/>
    </source>
</evidence>
<protein>
    <recommendedName>
        <fullName evidence="4 11">Protoporphyrinogen oxidase</fullName>
        <ecNumber evidence="4 11">1.3.3.4</ecNumber>
    </recommendedName>
</protein>
<evidence type="ECO:0000256" key="10">
    <source>
        <dbReference type="ARBA" id="ARBA00047554"/>
    </source>
</evidence>
<organism evidence="13 14">
    <name type="scientific">Hypothenemus hampei</name>
    <name type="common">Coffee berry borer</name>
    <dbReference type="NCBI Taxonomy" id="57062"/>
    <lineage>
        <taxon>Eukaryota</taxon>
        <taxon>Metazoa</taxon>
        <taxon>Ecdysozoa</taxon>
        <taxon>Arthropoda</taxon>
        <taxon>Hexapoda</taxon>
        <taxon>Insecta</taxon>
        <taxon>Pterygota</taxon>
        <taxon>Neoptera</taxon>
        <taxon>Endopterygota</taxon>
        <taxon>Coleoptera</taxon>
        <taxon>Polyphaga</taxon>
        <taxon>Cucujiformia</taxon>
        <taxon>Curculionidae</taxon>
        <taxon>Scolytinae</taxon>
        <taxon>Hypothenemus</taxon>
    </lineage>
</organism>
<evidence type="ECO:0000256" key="5">
    <source>
        <dbReference type="ARBA" id="ARBA00022630"/>
    </source>
</evidence>
<evidence type="ECO:0000256" key="8">
    <source>
        <dbReference type="ARBA" id="ARBA00023133"/>
    </source>
</evidence>
<dbReference type="EC" id="1.3.3.4" evidence="4 11"/>
<comment type="pathway">
    <text evidence="2 11">Porphyrin-containing compound metabolism; protoporphyrin-IX biosynthesis; protoporphyrin-IX from protoporphyrinogen-IX: step 1/1.</text>
</comment>
<dbReference type="InterPro" id="IPR004572">
    <property type="entry name" value="Protoporphyrinogen_oxidase"/>
</dbReference>
<dbReference type="SUPFAM" id="SSF54373">
    <property type="entry name" value="FAD-linked reductases, C-terminal domain"/>
    <property type="match status" value="1"/>
</dbReference>
<dbReference type="PANTHER" id="PTHR42923:SF3">
    <property type="entry name" value="PROTOPORPHYRINOGEN OXIDASE"/>
    <property type="match status" value="1"/>
</dbReference>
<dbReference type="PANTHER" id="PTHR42923">
    <property type="entry name" value="PROTOPORPHYRINOGEN OXIDASE"/>
    <property type="match status" value="1"/>
</dbReference>
<dbReference type="InterPro" id="IPR036188">
    <property type="entry name" value="FAD/NAD-bd_sf"/>
</dbReference>
<dbReference type="EMBL" id="JBDJPC010000003">
    <property type="protein sequence ID" value="KAL1509381.1"/>
    <property type="molecule type" value="Genomic_DNA"/>
</dbReference>
<comment type="catalytic activity">
    <reaction evidence="10 11">
        <text>protoporphyrinogen IX + 3 O2 = protoporphyrin IX + 3 H2O2</text>
        <dbReference type="Rhea" id="RHEA:25576"/>
        <dbReference type="ChEBI" id="CHEBI:15379"/>
        <dbReference type="ChEBI" id="CHEBI:16240"/>
        <dbReference type="ChEBI" id="CHEBI:57306"/>
        <dbReference type="ChEBI" id="CHEBI:57307"/>
        <dbReference type="EC" id="1.3.3.4"/>
    </reaction>
</comment>
<dbReference type="Gene3D" id="3.50.50.60">
    <property type="entry name" value="FAD/NAD(P)-binding domain"/>
    <property type="match status" value="1"/>
</dbReference>
<dbReference type="Pfam" id="PF01593">
    <property type="entry name" value="Amino_oxidase"/>
    <property type="match status" value="1"/>
</dbReference>
<evidence type="ECO:0000256" key="4">
    <source>
        <dbReference type="ARBA" id="ARBA00012867"/>
    </source>
</evidence>
<proteinExistence type="inferred from homology"/>
<dbReference type="Proteomes" id="UP001566132">
    <property type="component" value="Unassembled WGS sequence"/>
</dbReference>
<dbReference type="GO" id="GO:0006782">
    <property type="term" value="P:protoporphyrinogen IX biosynthetic process"/>
    <property type="evidence" value="ECO:0007669"/>
    <property type="project" value="UniProtKB-UniRule"/>
</dbReference>
<comment type="similarity">
    <text evidence="3 11">Belongs to the protoporphyrinogen/coproporphyrinogen oxidase family. Protoporphyrinogen oxidase subfamily.</text>
</comment>
<dbReference type="GO" id="GO:0004729">
    <property type="term" value="F:oxygen-dependent protoporphyrinogen oxidase activity"/>
    <property type="evidence" value="ECO:0007669"/>
    <property type="project" value="UniProtKB-UniRule"/>
</dbReference>
<comment type="caution">
    <text evidence="13">The sequence shown here is derived from an EMBL/GenBank/DDBJ whole genome shotgun (WGS) entry which is preliminary data.</text>
</comment>
<dbReference type="AlphaFoldDB" id="A0ABD1F4Z0"/>
<dbReference type="SUPFAM" id="SSF51905">
    <property type="entry name" value="FAD/NAD(P)-binding domain"/>
    <property type="match status" value="1"/>
</dbReference>
<evidence type="ECO:0000256" key="2">
    <source>
        <dbReference type="ARBA" id="ARBA00005073"/>
    </source>
</evidence>
<keyword evidence="8 11" id="KW-0350">Heme biosynthesis</keyword>
<sequence>MTRVVLGGGLSGLSTAYYLAKASVKEKVILLESSSRLGGWIKSDKVDQEVVFEQGPRTIRPVGAAGINTLNLLDELNLTKEVHAITRSHISARNRLIYCNGELHVLPNTLFRFITVQKPFSKSLFAHLLQDLAAKPEIKSDDSAYEFAKRRFGPEVADYLIDTMVCGICGGNSREVTVNLLMKNMFIYEQKYGSAIKGILNHLFDKQTDIPKKGLLAARAKIEKWSVYTFKEGLETLPLALEKSINNTVGIETKFNQNCKEIKFKKNGEVSIHLEGGEILNATHIFSAIPSKKLADLLRKQHPVLASKLASIGTITMGVVNFLYDGNLIKTPGFGLLVPPKENLPILGVIYDSCCRDYKDKTVLTVMMGGHWFRKYFGENPNELMLFNVAKDHLKLILNISEDPKLYKDIESYIEDKRLPISLCGSSYYGVGVNDVISSAKNAVYRLLSLN</sequence>
<keyword evidence="6 11" id="KW-0274">FAD</keyword>
<reference evidence="13 14" key="1">
    <citation type="submission" date="2024-05" db="EMBL/GenBank/DDBJ databases">
        <title>Genetic variation in Jamaican populations of the coffee berry borer (Hypothenemus hampei).</title>
        <authorList>
            <person name="Errbii M."/>
            <person name="Myrie A."/>
        </authorList>
    </citation>
    <scope>NUCLEOTIDE SEQUENCE [LARGE SCALE GENOMIC DNA]</scope>
    <source>
        <strain evidence="13">JA-Hopewell-2020-01-JO</strain>
        <tissue evidence="13">Whole body</tissue>
    </source>
</reference>
<keyword evidence="9 11" id="KW-0627">Porphyrin biosynthesis</keyword>
<keyword evidence="7 11" id="KW-0560">Oxidoreductase</keyword>
<evidence type="ECO:0000256" key="11">
    <source>
        <dbReference type="RuleBase" id="RU367069"/>
    </source>
</evidence>
<evidence type="ECO:0000313" key="14">
    <source>
        <dbReference type="Proteomes" id="UP001566132"/>
    </source>
</evidence>
<keyword evidence="5 11" id="KW-0285">Flavoprotein</keyword>
<keyword evidence="14" id="KW-1185">Reference proteome</keyword>
<comment type="subcellular location">
    <subcellularLocation>
        <location evidence="11">Mitochondrion inner membrane</location>
    </subcellularLocation>
</comment>
<comment type="function">
    <text evidence="1 11">Catalyzes the 6-electron oxidation of protoporphyrinogen-IX to form protoporphyrin-IX.</text>
</comment>
<name>A0ABD1F4Z0_HYPHA</name>
<feature type="domain" description="Amine oxidase" evidence="12">
    <location>
        <begin position="10"/>
        <end position="404"/>
    </location>
</feature>
<comment type="cofactor">
    <cofactor evidence="11">
        <name>FAD</name>
        <dbReference type="ChEBI" id="CHEBI:57692"/>
    </cofactor>
    <text evidence="11">Binds 1 FAD per subunit.</text>
</comment>
<evidence type="ECO:0000259" key="12">
    <source>
        <dbReference type="Pfam" id="PF01593"/>
    </source>
</evidence>
<evidence type="ECO:0000256" key="3">
    <source>
        <dbReference type="ARBA" id="ARBA00010551"/>
    </source>
</evidence>
<evidence type="ECO:0000256" key="6">
    <source>
        <dbReference type="ARBA" id="ARBA00022827"/>
    </source>
</evidence>